<keyword evidence="4" id="KW-1185">Reference proteome</keyword>
<dbReference type="Pfam" id="PF00899">
    <property type="entry name" value="ThiF"/>
    <property type="match status" value="1"/>
</dbReference>
<dbReference type="Gene3D" id="3.40.50.720">
    <property type="entry name" value="NAD(P)-binding Rossmann-like Domain"/>
    <property type="match status" value="1"/>
</dbReference>
<accession>A0A368Y109</accession>
<keyword evidence="3" id="KW-0548">Nucleotidyltransferase</keyword>
<keyword evidence="3" id="KW-0808">Transferase</keyword>
<dbReference type="Proteomes" id="UP000252585">
    <property type="component" value="Unassembled WGS sequence"/>
</dbReference>
<dbReference type="InterPro" id="IPR035985">
    <property type="entry name" value="Ubiquitin-activating_enz"/>
</dbReference>
<dbReference type="NCBIfam" id="NF009123">
    <property type="entry name" value="PRK12475.1"/>
    <property type="match status" value="1"/>
</dbReference>
<dbReference type="PANTHER" id="PTHR10953">
    <property type="entry name" value="UBIQUITIN-ACTIVATING ENZYME E1"/>
    <property type="match status" value="1"/>
</dbReference>
<dbReference type="PANTHER" id="PTHR10953:SF102">
    <property type="entry name" value="ADENYLYLTRANSFERASE AND SULFURTRANSFERASE MOCS3"/>
    <property type="match status" value="1"/>
</dbReference>
<proteinExistence type="inferred from homology"/>
<dbReference type="GO" id="GO:0008641">
    <property type="term" value="F:ubiquitin-like modifier activating enzyme activity"/>
    <property type="evidence" value="ECO:0007669"/>
    <property type="project" value="InterPro"/>
</dbReference>
<dbReference type="FunFam" id="3.40.50.720:FF:000080">
    <property type="entry name" value="Thiazole biosynthesis adenylyltransferase ThiF"/>
    <property type="match status" value="1"/>
</dbReference>
<organism evidence="3 4">
    <name type="scientific">Saliterribacillus persicus</name>
    <dbReference type="NCBI Taxonomy" id="930114"/>
    <lineage>
        <taxon>Bacteria</taxon>
        <taxon>Bacillati</taxon>
        <taxon>Bacillota</taxon>
        <taxon>Bacilli</taxon>
        <taxon>Bacillales</taxon>
        <taxon>Bacillaceae</taxon>
        <taxon>Saliterribacillus</taxon>
    </lineage>
</organism>
<dbReference type="GO" id="GO:0005829">
    <property type="term" value="C:cytosol"/>
    <property type="evidence" value="ECO:0007669"/>
    <property type="project" value="TreeGrafter"/>
</dbReference>
<feature type="domain" description="THIF-type NAD/FAD binding fold" evidence="2">
    <location>
        <begin position="23"/>
        <end position="259"/>
    </location>
</feature>
<evidence type="ECO:0000313" key="3">
    <source>
        <dbReference type="EMBL" id="RCW73076.1"/>
    </source>
</evidence>
<evidence type="ECO:0000259" key="2">
    <source>
        <dbReference type="Pfam" id="PF00899"/>
    </source>
</evidence>
<sequence length="358" mass="40434">MRKKLMRILAAQQKELAVEASRYHRQQLFEPIGENGQDKIASSHVLVIGVGALGSASAESLVRAGVGEITLIDRDYVEESNLQRQQLFTEADVENKNPKVIAAKQRLQQINSKTVIHSLLIDAGVDELERLAPKVDAIVDATDNFETRLMINDIAQKYKKPWIYGACVASYGVTFTVIPGKTPCLQCLMDYIPKDGATCDTVGIIAPAVQMVVAHQMTEVLKILVGKEENLSHKLIGFDVWKNERMELKVDRLKKPECSSCSKTRTYPNLTYSSQLKTAVLCGRNTVQIRPTHHKQMNFDNFTKQLMKNKQLQVTKNDYLLAFEIEEHRIVLFKDGRTLIHGTKDIQLAKKLYYQYVG</sequence>
<evidence type="ECO:0000256" key="1">
    <source>
        <dbReference type="ARBA" id="ARBA00009919"/>
    </source>
</evidence>
<evidence type="ECO:0000313" key="4">
    <source>
        <dbReference type="Proteomes" id="UP000252585"/>
    </source>
</evidence>
<dbReference type="GO" id="GO:0004792">
    <property type="term" value="F:thiosulfate-cyanide sulfurtransferase activity"/>
    <property type="evidence" value="ECO:0007669"/>
    <property type="project" value="TreeGrafter"/>
</dbReference>
<dbReference type="CDD" id="cd00757">
    <property type="entry name" value="ThiF_MoeB_HesA_family"/>
    <property type="match status" value="1"/>
</dbReference>
<dbReference type="InterPro" id="IPR045886">
    <property type="entry name" value="ThiF/MoeB/HesA"/>
</dbReference>
<reference evidence="3 4" key="1">
    <citation type="submission" date="2018-07" db="EMBL/GenBank/DDBJ databases">
        <title>Genomic Encyclopedia of Type Strains, Phase IV (KMG-IV): sequencing the most valuable type-strain genomes for metagenomic binning, comparative biology and taxonomic classification.</title>
        <authorList>
            <person name="Goeker M."/>
        </authorList>
    </citation>
    <scope>NUCLEOTIDE SEQUENCE [LARGE SCALE GENOMIC DNA]</scope>
    <source>
        <strain evidence="3 4">DSM 27696</strain>
    </source>
</reference>
<dbReference type="EMBL" id="QPJJ01000004">
    <property type="protein sequence ID" value="RCW73076.1"/>
    <property type="molecule type" value="Genomic_DNA"/>
</dbReference>
<comment type="similarity">
    <text evidence="1">Belongs to the HesA/MoeB/ThiF family.</text>
</comment>
<comment type="caution">
    <text evidence="3">The sequence shown here is derived from an EMBL/GenBank/DDBJ whole genome shotgun (WGS) entry which is preliminary data.</text>
</comment>
<dbReference type="InterPro" id="IPR000594">
    <property type="entry name" value="ThiF_NAD_FAD-bd"/>
</dbReference>
<protein>
    <submittedName>
        <fullName evidence="3">Adenylyltransferase/sulfurtransferase</fullName>
    </submittedName>
</protein>
<gene>
    <name evidence="3" type="ORF">DFR57_10472</name>
</gene>
<dbReference type="GO" id="GO:0008146">
    <property type="term" value="F:sulfotransferase activity"/>
    <property type="evidence" value="ECO:0007669"/>
    <property type="project" value="TreeGrafter"/>
</dbReference>
<dbReference type="AlphaFoldDB" id="A0A368Y109"/>
<dbReference type="GO" id="GO:0016779">
    <property type="term" value="F:nucleotidyltransferase activity"/>
    <property type="evidence" value="ECO:0007669"/>
    <property type="project" value="UniProtKB-KW"/>
</dbReference>
<dbReference type="SUPFAM" id="SSF69572">
    <property type="entry name" value="Activating enzymes of the ubiquitin-like proteins"/>
    <property type="match status" value="1"/>
</dbReference>
<name>A0A368Y109_9BACI</name>